<dbReference type="AlphaFoldDB" id="A0AAD4QY43"/>
<gene>
    <name evidence="1" type="ORF">DdX_18620</name>
</gene>
<protein>
    <submittedName>
        <fullName evidence="1">Uncharacterized protein</fullName>
    </submittedName>
</protein>
<accession>A0AAD4QY43</accession>
<comment type="caution">
    <text evidence="1">The sequence shown here is derived from an EMBL/GenBank/DDBJ whole genome shotgun (WGS) entry which is preliminary data.</text>
</comment>
<organism evidence="1 2">
    <name type="scientific">Ditylenchus destructor</name>
    <dbReference type="NCBI Taxonomy" id="166010"/>
    <lineage>
        <taxon>Eukaryota</taxon>
        <taxon>Metazoa</taxon>
        <taxon>Ecdysozoa</taxon>
        <taxon>Nematoda</taxon>
        <taxon>Chromadorea</taxon>
        <taxon>Rhabditida</taxon>
        <taxon>Tylenchina</taxon>
        <taxon>Tylenchomorpha</taxon>
        <taxon>Sphaerularioidea</taxon>
        <taxon>Anguinidae</taxon>
        <taxon>Anguininae</taxon>
        <taxon>Ditylenchus</taxon>
    </lineage>
</organism>
<dbReference type="EMBL" id="JAKKPZ010000280">
    <property type="protein sequence ID" value="KAI1697226.1"/>
    <property type="molecule type" value="Genomic_DNA"/>
</dbReference>
<evidence type="ECO:0000313" key="1">
    <source>
        <dbReference type="EMBL" id="KAI1697226.1"/>
    </source>
</evidence>
<evidence type="ECO:0000313" key="2">
    <source>
        <dbReference type="Proteomes" id="UP001201812"/>
    </source>
</evidence>
<dbReference type="Proteomes" id="UP001201812">
    <property type="component" value="Unassembled WGS sequence"/>
</dbReference>
<reference evidence="1" key="1">
    <citation type="submission" date="2022-01" db="EMBL/GenBank/DDBJ databases">
        <title>Genome Sequence Resource for Two Populations of Ditylenchus destructor, the Migratory Endoparasitic Phytonematode.</title>
        <authorList>
            <person name="Zhang H."/>
            <person name="Lin R."/>
            <person name="Xie B."/>
        </authorList>
    </citation>
    <scope>NUCLEOTIDE SEQUENCE</scope>
    <source>
        <strain evidence="1">BazhouSP</strain>
    </source>
</reference>
<proteinExistence type="predicted"/>
<keyword evidence="2" id="KW-1185">Reference proteome</keyword>
<sequence length="72" mass="8307">MCALRWIASTDDNSKFVTNRLREIRLTDCEFRFVPTALNPADLSTRGCSVQFEMVFLIGQNLERKLPATIRE</sequence>
<name>A0AAD4QY43_9BILA</name>